<reference evidence="3" key="1">
    <citation type="submission" date="2020-05" db="EMBL/GenBank/DDBJ databases">
        <title>Mycena genomes resolve the evolution of fungal bioluminescence.</title>
        <authorList>
            <person name="Tsai I.J."/>
        </authorList>
    </citation>
    <scope>NUCLEOTIDE SEQUENCE</scope>
    <source>
        <strain evidence="3">160909Yilan</strain>
    </source>
</reference>
<feature type="transmembrane region" description="Helical" evidence="1">
    <location>
        <begin position="165"/>
        <end position="184"/>
    </location>
</feature>
<evidence type="ECO:0000313" key="4">
    <source>
        <dbReference type="Proteomes" id="UP000623467"/>
    </source>
</evidence>
<keyword evidence="1" id="KW-1133">Transmembrane helix</keyword>
<feature type="transmembrane region" description="Helical" evidence="1">
    <location>
        <begin position="12"/>
        <end position="37"/>
    </location>
</feature>
<sequence length="302" mass="33620">MDPASFDPNPTLGAVQIGVLVAYVLFGVATTQAYIYFSRFPDDSRRVKAFIVLVWSLDIAHSLCFGHVLYTFTILDFAQPQRLGAQPPKSLSVSTLFSGLTAAAVQGFYSYRIYLFTKKLFVPCILWFMALLHFAGRVLLFATTLHTPSILVYIQQWEWLITTNWGLSVATDVAISVTMVTVLYRRRSNAHRKTAALVDKLIVWTIETGLLTSATSLVMLGSFLKSKENFTWLAFHAIGTQLFTNSLIASMNSRASLRSRDPIALSSLSSNRPVPPGVHIQTVKHVTYEGEEVPPQKIPEDV</sequence>
<dbReference type="OrthoDB" id="2535105at2759"/>
<feature type="transmembrane region" description="Helical" evidence="1">
    <location>
        <begin position="230"/>
        <end position="250"/>
    </location>
</feature>
<keyword evidence="1" id="KW-0472">Membrane</keyword>
<dbReference type="PANTHER" id="PTHR40465:SF1">
    <property type="entry name" value="DUF6534 DOMAIN-CONTAINING PROTEIN"/>
    <property type="match status" value="1"/>
</dbReference>
<accession>A0A8H6XUX9</accession>
<feature type="transmembrane region" description="Helical" evidence="1">
    <location>
        <begin position="49"/>
        <end position="70"/>
    </location>
</feature>
<protein>
    <recommendedName>
        <fullName evidence="2">DUF6534 domain-containing protein</fullName>
    </recommendedName>
</protein>
<dbReference type="EMBL" id="JACAZH010000018">
    <property type="protein sequence ID" value="KAF7346760.1"/>
    <property type="molecule type" value="Genomic_DNA"/>
</dbReference>
<organism evidence="3 4">
    <name type="scientific">Mycena sanguinolenta</name>
    <dbReference type="NCBI Taxonomy" id="230812"/>
    <lineage>
        <taxon>Eukaryota</taxon>
        <taxon>Fungi</taxon>
        <taxon>Dikarya</taxon>
        <taxon>Basidiomycota</taxon>
        <taxon>Agaricomycotina</taxon>
        <taxon>Agaricomycetes</taxon>
        <taxon>Agaricomycetidae</taxon>
        <taxon>Agaricales</taxon>
        <taxon>Marasmiineae</taxon>
        <taxon>Mycenaceae</taxon>
        <taxon>Mycena</taxon>
    </lineage>
</organism>
<evidence type="ECO:0000259" key="2">
    <source>
        <dbReference type="Pfam" id="PF20152"/>
    </source>
</evidence>
<keyword evidence="4" id="KW-1185">Reference proteome</keyword>
<feature type="transmembrane region" description="Helical" evidence="1">
    <location>
        <begin position="204"/>
        <end position="224"/>
    </location>
</feature>
<dbReference type="Pfam" id="PF20152">
    <property type="entry name" value="DUF6534"/>
    <property type="match status" value="1"/>
</dbReference>
<dbReference type="PANTHER" id="PTHR40465">
    <property type="entry name" value="CHROMOSOME 1, WHOLE GENOME SHOTGUN SEQUENCE"/>
    <property type="match status" value="1"/>
</dbReference>
<evidence type="ECO:0000256" key="1">
    <source>
        <dbReference type="SAM" id="Phobius"/>
    </source>
</evidence>
<proteinExistence type="predicted"/>
<dbReference type="InterPro" id="IPR045339">
    <property type="entry name" value="DUF6534"/>
</dbReference>
<feature type="transmembrane region" description="Helical" evidence="1">
    <location>
        <begin position="90"/>
        <end position="109"/>
    </location>
</feature>
<dbReference type="Proteomes" id="UP000623467">
    <property type="component" value="Unassembled WGS sequence"/>
</dbReference>
<evidence type="ECO:0000313" key="3">
    <source>
        <dbReference type="EMBL" id="KAF7346760.1"/>
    </source>
</evidence>
<comment type="caution">
    <text evidence="3">The sequence shown here is derived from an EMBL/GenBank/DDBJ whole genome shotgun (WGS) entry which is preliminary data.</text>
</comment>
<feature type="domain" description="DUF6534" evidence="2">
    <location>
        <begin position="168"/>
        <end position="256"/>
    </location>
</feature>
<keyword evidence="1" id="KW-0812">Transmembrane</keyword>
<name>A0A8H6XUX9_9AGAR</name>
<dbReference type="AlphaFoldDB" id="A0A8H6XUX9"/>
<feature type="transmembrane region" description="Helical" evidence="1">
    <location>
        <begin position="121"/>
        <end position="145"/>
    </location>
</feature>
<gene>
    <name evidence="3" type="ORF">MSAN_01814500</name>
</gene>